<dbReference type="AlphaFoldDB" id="A0A2P2PHP5"/>
<reference evidence="1" key="1">
    <citation type="submission" date="2018-02" db="EMBL/GenBank/DDBJ databases">
        <title>Rhizophora mucronata_Transcriptome.</title>
        <authorList>
            <person name="Meera S.P."/>
            <person name="Sreeshan A."/>
            <person name="Augustine A."/>
        </authorList>
    </citation>
    <scope>NUCLEOTIDE SEQUENCE</scope>
    <source>
        <tissue evidence="1">Leaf</tissue>
    </source>
</reference>
<organism evidence="1">
    <name type="scientific">Rhizophora mucronata</name>
    <name type="common">Asiatic mangrove</name>
    <dbReference type="NCBI Taxonomy" id="61149"/>
    <lineage>
        <taxon>Eukaryota</taxon>
        <taxon>Viridiplantae</taxon>
        <taxon>Streptophyta</taxon>
        <taxon>Embryophyta</taxon>
        <taxon>Tracheophyta</taxon>
        <taxon>Spermatophyta</taxon>
        <taxon>Magnoliopsida</taxon>
        <taxon>eudicotyledons</taxon>
        <taxon>Gunneridae</taxon>
        <taxon>Pentapetalae</taxon>
        <taxon>rosids</taxon>
        <taxon>fabids</taxon>
        <taxon>Malpighiales</taxon>
        <taxon>Rhizophoraceae</taxon>
        <taxon>Rhizophora</taxon>
    </lineage>
</organism>
<protein>
    <submittedName>
        <fullName evidence="1">Uncharacterized protein</fullName>
    </submittedName>
</protein>
<proteinExistence type="predicted"/>
<sequence length="25" mass="3162">MIHLYLQIKLLSRKYINNKKKRKTM</sequence>
<accession>A0A2P2PHP5</accession>
<dbReference type="EMBL" id="GGEC01073810">
    <property type="protein sequence ID" value="MBX54294.1"/>
    <property type="molecule type" value="Transcribed_RNA"/>
</dbReference>
<name>A0A2P2PHP5_RHIMU</name>
<evidence type="ECO:0000313" key="1">
    <source>
        <dbReference type="EMBL" id="MBX54294.1"/>
    </source>
</evidence>